<proteinExistence type="predicted"/>
<evidence type="ECO:0000256" key="1">
    <source>
        <dbReference type="SAM" id="MobiDB-lite"/>
    </source>
</evidence>
<name>A0A556V2I3_BAGYA</name>
<feature type="region of interest" description="Disordered" evidence="1">
    <location>
        <begin position="32"/>
        <end position="73"/>
    </location>
</feature>
<feature type="compositionally biased region" description="Polar residues" evidence="1">
    <location>
        <begin position="45"/>
        <end position="73"/>
    </location>
</feature>
<dbReference type="GO" id="GO:0016020">
    <property type="term" value="C:membrane"/>
    <property type="evidence" value="ECO:0007669"/>
    <property type="project" value="InterPro"/>
</dbReference>
<feature type="signal peptide" evidence="2">
    <location>
        <begin position="1"/>
        <end position="29"/>
    </location>
</feature>
<dbReference type="EMBL" id="VCAZ01000102">
    <property type="protein sequence ID" value="TSS48097.1"/>
    <property type="molecule type" value="Genomic_DNA"/>
</dbReference>
<comment type="caution">
    <text evidence="3">The sequence shown here is derived from an EMBL/GenBank/DDBJ whole genome shotgun (WGS) entry which is preliminary data.</text>
</comment>
<evidence type="ECO:0000313" key="4">
    <source>
        <dbReference type="Proteomes" id="UP000319801"/>
    </source>
</evidence>
<keyword evidence="2" id="KW-0732">Signal</keyword>
<gene>
    <name evidence="3" type="ORF">Baya_12379</name>
</gene>
<dbReference type="AlphaFoldDB" id="A0A556V2I3"/>
<sequence length="245" mass="26619">MAVRRMNEICPKLALTLVFSVLLFHACHGQTDSTATAAPSSQTTVMDDSMSTQKSPEGLTDLSTTNPTNRPATDINQVAYLPDATTPIAPSDITDIQAHTMLATFETTTPQPDEAQSPKNLNEETVHQDLRKHTAVETERDTGFSYADACVCAFTSEWVDPCCFAGGIIRMEEPLSHKDQRHETEESYMADKENQGNTLVSVAPLNPPEDQEKPSLNGESLEAVKTQNPPTATNGHSTAKADTEL</sequence>
<feature type="region of interest" description="Disordered" evidence="1">
    <location>
        <begin position="176"/>
        <end position="245"/>
    </location>
</feature>
<feature type="compositionally biased region" description="Low complexity" evidence="1">
    <location>
        <begin position="32"/>
        <end position="44"/>
    </location>
</feature>
<accession>A0A556V2I3</accession>
<evidence type="ECO:0000256" key="2">
    <source>
        <dbReference type="SAM" id="SignalP"/>
    </source>
</evidence>
<keyword evidence="4" id="KW-1185">Reference proteome</keyword>
<dbReference type="InterPro" id="IPR008083">
    <property type="entry name" value="CD34"/>
</dbReference>
<organism evidence="3 4">
    <name type="scientific">Bagarius yarrelli</name>
    <name type="common">Goonch</name>
    <name type="synonym">Bagrus yarrelli</name>
    <dbReference type="NCBI Taxonomy" id="175774"/>
    <lineage>
        <taxon>Eukaryota</taxon>
        <taxon>Metazoa</taxon>
        <taxon>Chordata</taxon>
        <taxon>Craniata</taxon>
        <taxon>Vertebrata</taxon>
        <taxon>Euteleostomi</taxon>
        <taxon>Actinopterygii</taxon>
        <taxon>Neopterygii</taxon>
        <taxon>Teleostei</taxon>
        <taxon>Ostariophysi</taxon>
        <taxon>Siluriformes</taxon>
        <taxon>Sisoridae</taxon>
        <taxon>Sisorinae</taxon>
        <taxon>Bagarius</taxon>
    </lineage>
</organism>
<evidence type="ECO:0000313" key="3">
    <source>
        <dbReference type="EMBL" id="TSS48097.1"/>
    </source>
</evidence>
<dbReference type="PANTHER" id="PTHR16677">
    <property type="entry name" value="HEMATOPOIETIC PROGENITOR CELL ANTIGEN CD34"/>
    <property type="match status" value="1"/>
</dbReference>
<feature type="chain" id="PRO_5022139472" evidence="2">
    <location>
        <begin position="30"/>
        <end position="245"/>
    </location>
</feature>
<dbReference type="Proteomes" id="UP000319801">
    <property type="component" value="Unassembled WGS sequence"/>
</dbReference>
<dbReference type="OrthoDB" id="8945512at2759"/>
<feature type="compositionally biased region" description="Basic and acidic residues" evidence="1">
    <location>
        <begin position="176"/>
        <end position="194"/>
    </location>
</feature>
<dbReference type="PANTHER" id="PTHR16677:SF1">
    <property type="entry name" value="HEMATOPOIETIC PROGENITOR CELL ANTIGEN CD34"/>
    <property type="match status" value="1"/>
</dbReference>
<reference evidence="3 4" key="1">
    <citation type="journal article" date="2019" name="Genome Biol. Evol.">
        <title>Whole-Genome Sequencing of the Giant Devil Catfish, Bagarius yarrelli.</title>
        <authorList>
            <person name="Jiang W."/>
            <person name="Lv Y."/>
            <person name="Cheng L."/>
            <person name="Yang K."/>
            <person name="Chao B."/>
            <person name="Wang X."/>
            <person name="Li Y."/>
            <person name="Pan X."/>
            <person name="You X."/>
            <person name="Zhang Y."/>
            <person name="Yang J."/>
            <person name="Li J."/>
            <person name="Zhang X."/>
            <person name="Liu S."/>
            <person name="Sun C."/>
            <person name="Yang J."/>
            <person name="Shi Q."/>
        </authorList>
    </citation>
    <scope>NUCLEOTIDE SEQUENCE [LARGE SCALE GENOMIC DNA]</scope>
    <source>
        <strain evidence="3">JWS20170419001</strain>
        <tissue evidence="3">Muscle</tissue>
    </source>
</reference>
<dbReference type="GO" id="GO:0007155">
    <property type="term" value="P:cell adhesion"/>
    <property type="evidence" value="ECO:0007669"/>
    <property type="project" value="InterPro"/>
</dbReference>
<protein>
    <submittedName>
        <fullName evidence="3">Uncharacterized protein</fullName>
    </submittedName>
</protein>
<feature type="compositionally biased region" description="Polar residues" evidence="1">
    <location>
        <begin position="225"/>
        <end position="237"/>
    </location>
</feature>